<proteinExistence type="predicted"/>
<gene>
    <name evidence="1" type="ORF">MNBD_GAMMA13-1335</name>
</gene>
<evidence type="ECO:0008006" key="2">
    <source>
        <dbReference type="Google" id="ProtNLM"/>
    </source>
</evidence>
<dbReference type="EMBL" id="UOFK01000307">
    <property type="protein sequence ID" value="VAW82311.1"/>
    <property type="molecule type" value="Genomic_DNA"/>
</dbReference>
<reference evidence="1" key="1">
    <citation type="submission" date="2018-06" db="EMBL/GenBank/DDBJ databases">
        <authorList>
            <person name="Zhirakovskaya E."/>
        </authorList>
    </citation>
    <scope>NUCLEOTIDE SEQUENCE</scope>
</reference>
<dbReference type="AlphaFoldDB" id="A0A3B0YS62"/>
<organism evidence="1">
    <name type="scientific">hydrothermal vent metagenome</name>
    <dbReference type="NCBI Taxonomy" id="652676"/>
    <lineage>
        <taxon>unclassified sequences</taxon>
        <taxon>metagenomes</taxon>
        <taxon>ecological metagenomes</taxon>
    </lineage>
</organism>
<name>A0A3B0YS62_9ZZZZ</name>
<evidence type="ECO:0000313" key="1">
    <source>
        <dbReference type="EMBL" id="VAW82311.1"/>
    </source>
</evidence>
<protein>
    <recommendedName>
        <fullName evidence="2">Transcriptional regulator</fullName>
    </recommendedName>
</protein>
<sequence>MDTSTFLQMHRVFNLDEAVQVLAPSGGRKATLERLKYSAACGKLKKLARGVYASVPPGVEAAKFQPDRFLVAAALRPDAVFSHHSALELLGAAHSEWRLCTAYSARRSQPFDLDGLELRFLSHPQSLVRHYAADMGIRSVHRLDRELHVTGPERTLIDGFRRPDLVGGLAEFVESVAGFSVLELPLLFELLDAFGQKGLWAAIGWFLDTYRTTFYVSDEDLAVIDKHVPKAPLYLARDQRGGVLVQRWNLIVPDALLEGKEPDESQR</sequence>
<accession>A0A3B0YS62</accession>